<dbReference type="EMBL" id="CP029353">
    <property type="protein sequence ID" value="AWK86927.1"/>
    <property type="molecule type" value="Genomic_DNA"/>
</dbReference>
<sequence length="239" mass="25814">MSRLRALLLSALLLGGLSAARPVSADPAVYDPWETYNRAVFSFNNGFGNGLLEPLRQAYVGNVPSGTRAGIANVFANLREPWTAVSSVLRADLPNARAAAGRFLVNSTAGIGGWYDVAAERYELTSRYDDLGNVLCSWGLKSGPYMVLPFFGPMTARDLVGRAATMAGTYSVLGMDGYILYRSTDGTVRYLEDGFIGPYARDPSKDAYAIERTLYATVRERQCAGGVVPPTSPYGLDQQ</sequence>
<proteinExistence type="inferred from homology"/>
<evidence type="ECO:0000313" key="4">
    <source>
        <dbReference type="EMBL" id="AWK86927.1"/>
    </source>
</evidence>
<dbReference type="AlphaFoldDB" id="A0A2S2CRK7"/>
<dbReference type="Pfam" id="PF04333">
    <property type="entry name" value="MlaA"/>
    <property type="match status" value="1"/>
</dbReference>
<dbReference type="KEGG" id="azz:DEW08_12425"/>
<evidence type="ECO:0000313" key="5">
    <source>
        <dbReference type="Proteomes" id="UP000245629"/>
    </source>
</evidence>
<evidence type="ECO:0000256" key="1">
    <source>
        <dbReference type="ARBA" id="ARBA00010634"/>
    </source>
</evidence>
<dbReference type="PRINTS" id="PR01805">
    <property type="entry name" value="VACJLIPOPROT"/>
</dbReference>
<name>A0A2S2CRK7_9PROT</name>
<feature type="signal peptide" evidence="3">
    <location>
        <begin position="1"/>
        <end position="25"/>
    </location>
</feature>
<gene>
    <name evidence="4" type="ORF">DEW08_12425</name>
</gene>
<dbReference type="GO" id="GO:0016020">
    <property type="term" value="C:membrane"/>
    <property type="evidence" value="ECO:0007669"/>
    <property type="project" value="InterPro"/>
</dbReference>
<keyword evidence="5" id="KW-1185">Reference proteome</keyword>
<organism evidence="4 5">
    <name type="scientific">Azospirillum thermophilum</name>
    <dbReference type="NCBI Taxonomy" id="2202148"/>
    <lineage>
        <taxon>Bacteria</taxon>
        <taxon>Pseudomonadati</taxon>
        <taxon>Pseudomonadota</taxon>
        <taxon>Alphaproteobacteria</taxon>
        <taxon>Rhodospirillales</taxon>
        <taxon>Azospirillaceae</taxon>
        <taxon>Azospirillum</taxon>
    </lineage>
</organism>
<keyword evidence="2 3" id="KW-0732">Signal</keyword>
<dbReference type="OrthoDB" id="9785326at2"/>
<evidence type="ECO:0000256" key="3">
    <source>
        <dbReference type="SAM" id="SignalP"/>
    </source>
</evidence>
<dbReference type="Proteomes" id="UP000245629">
    <property type="component" value="Chromosome 2"/>
</dbReference>
<dbReference type="InterPro" id="IPR007428">
    <property type="entry name" value="MlaA"/>
</dbReference>
<feature type="chain" id="PRO_5015565013" description="VacJ family lipoprotein" evidence="3">
    <location>
        <begin position="26"/>
        <end position="239"/>
    </location>
</feature>
<dbReference type="GO" id="GO:0120010">
    <property type="term" value="P:intermembrane phospholipid transfer"/>
    <property type="evidence" value="ECO:0007669"/>
    <property type="project" value="TreeGrafter"/>
</dbReference>
<accession>A0A2S2CRK7</accession>
<dbReference type="PANTHER" id="PTHR30035:SF3">
    <property type="entry name" value="INTERMEMBRANE PHOSPHOLIPID TRANSPORT SYSTEM LIPOPROTEIN MLAA"/>
    <property type="match status" value="1"/>
</dbReference>
<evidence type="ECO:0000256" key="2">
    <source>
        <dbReference type="ARBA" id="ARBA00022729"/>
    </source>
</evidence>
<dbReference type="PANTHER" id="PTHR30035">
    <property type="entry name" value="LIPOPROTEIN VACJ-RELATED"/>
    <property type="match status" value="1"/>
</dbReference>
<comment type="similarity">
    <text evidence="1">Belongs to the MlaA family.</text>
</comment>
<dbReference type="RefSeq" id="WP_109327540.1">
    <property type="nucleotide sequence ID" value="NZ_CP029353.1"/>
</dbReference>
<reference evidence="5" key="1">
    <citation type="submission" date="2018-05" db="EMBL/GenBank/DDBJ databases">
        <title>Azospirillum thermophila sp. nov., a novel isolated from hot spring.</title>
        <authorList>
            <person name="Zhao Z."/>
        </authorList>
    </citation>
    <scope>NUCLEOTIDE SEQUENCE [LARGE SCALE GENOMIC DNA]</scope>
    <source>
        <strain evidence="5">CFH 70021</strain>
    </source>
</reference>
<protein>
    <recommendedName>
        <fullName evidence="6">VacJ family lipoprotein</fullName>
    </recommendedName>
</protein>
<evidence type="ECO:0008006" key="6">
    <source>
        <dbReference type="Google" id="ProtNLM"/>
    </source>
</evidence>